<feature type="domain" description="Ig-like" evidence="7">
    <location>
        <begin position="28"/>
        <end position="114"/>
    </location>
</feature>
<dbReference type="InterPro" id="IPR050671">
    <property type="entry name" value="CD300_family_receptors"/>
</dbReference>
<evidence type="ECO:0000256" key="3">
    <source>
        <dbReference type="ARBA" id="ARBA00023136"/>
    </source>
</evidence>
<evidence type="ECO:0000256" key="1">
    <source>
        <dbReference type="ARBA" id="ARBA00004370"/>
    </source>
</evidence>
<reference evidence="8" key="1">
    <citation type="submission" date="2023-08" db="EMBL/GenBank/DDBJ databases">
        <authorList>
            <person name="Alioto T."/>
            <person name="Alioto T."/>
            <person name="Gomez Garrido J."/>
        </authorList>
    </citation>
    <scope>NUCLEOTIDE SEQUENCE</scope>
</reference>
<feature type="compositionally biased region" description="Polar residues" evidence="4">
    <location>
        <begin position="380"/>
        <end position="391"/>
    </location>
</feature>
<feature type="signal peptide" evidence="6">
    <location>
        <begin position="1"/>
        <end position="18"/>
    </location>
</feature>
<dbReference type="InterPro" id="IPR013106">
    <property type="entry name" value="Ig_V-set"/>
</dbReference>
<evidence type="ECO:0000256" key="2">
    <source>
        <dbReference type="ARBA" id="ARBA00022692"/>
    </source>
</evidence>
<feature type="compositionally biased region" description="Basic and acidic residues" evidence="4">
    <location>
        <begin position="318"/>
        <end position="327"/>
    </location>
</feature>
<dbReference type="Gene3D" id="2.60.40.10">
    <property type="entry name" value="Immunoglobulins"/>
    <property type="match status" value="2"/>
</dbReference>
<dbReference type="InterPro" id="IPR003599">
    <property type="entry name" value="Ig_sub"/>
</dbReference>
<comment type="subcellular location">
    <subcellularLocation>
        <location evidence="1">Membrane</location>
    </subcellularLocation>
</comment>
<evidence type="ECO:0000313" key="9">
    <source>
        <dbReference type="Proteomes" id="UP001178508"/>
    </source>
</evidence>
<accession>A0AAV1HEI0</accession>
<sequence length="406" mass="44972">MNVLQTLIFSVLTALLDAQTVYYTTALEGGDTKIHCLTSEANERKFFCREDCKQNDTLVETLGVSAQSDRYSIEWERRGQSSVGDVFIKISQLKKSDSGQYTCGVGPLTSATYDYNEIVVVDAELSGGKRETPTISAKSGGDVRISCPFSSSFHQLRISAFLCRVETLQCLFVPTKVTGNTRQHDRYTIRYVQYTSGSGFVYVSISQLKKSDSGRYRCGLERQGLSDIWSVFDVDVSDEPTVETQTSAPENSKPGTTPSKPAAPPKTTLRSTTDTLLYVGLTLVVLLGLFLLVLLIFYKRKSSKPKERQENLQQAPEETSKRPKDPPVEPEYASITEINKAKYTKPKRMEVSSDYSSVLGPETQHTAEDDSSKLTYSELDFSNRTASSLNSAPGGHPNTVIYSTPR</sequence>
<feature type="region of interest" description="Disordered" evidence="4">
    <location>
        <begin position="305"/>
        <end position="331"/>
    </location>
</feature>
<dbReference type="InterPro" id="IPR036179">
    <property type="entry name" value="Ig-like_dom_sf"/>
</dbReference>
<evidence type="ECO:0000313" key="8">
    <source>
        <dbReference type="EMBL" id="CAJ1084336.1"/>
    </source>
</evidence>
<dbReference type="GO" id="GO:0005886">
    <property type="term" value="C:plasma membrane"/>
    <property type="evidence" value="ECO:0007669"/>
    <property type="project" value="TreeGrafter"/>
</dbReference>
<keyword evidence="5" id="KW-1133">Transmembrane helix</keyword>
<evidence type="ECO:0000256" key="6">
    <source>
        <dbReference type="SAM" id="SignalP"/>
    </source>
</evidence>
<dbReference type="SMART" id="SM00409">
    <property type="entry name" value="IG"/>
    <property type="match status" value="2"/>
</dbReference>
<dbReference type="SUPFAM" id="SSF48726">
    <property type="entry name" value="Immunoglobulin"/>
    <property type="match status" value="2"/>
</dbReference>
<gene>
    <name evidence="8" type="ORF">XNOV1_A040768</name>
</gene>
<feature type="compositionally biased region" description="Low complexity" evidence="4">
    <location>
        <begin position="253"/>
        <end position="268"/>
    </location>
</feature>
<dbReference type="EMBL" id="OY660885">
    <property type="protein sequence ID" value="CAJ1084336.1"/>
    <property type="molecule type" value="Genomic_DNA"/>
</dbReference>
<keyword evidence="2 5" id="KW-0812">Transmembrane</keyword>
<proteinExistence type="predicted"/>
<dbReference type="Proteomes" id="UP001178508">
    <property type="component" value="Chromosome 22"/>
</dbReference>
<dbReference type="InterPro" id="IPR013783">
    <property type="entry name" value="Ig-like_fold"/>
</dbReference>
<evidence type="ECO:0000256" key="5">
    <source>
        <dbReference type="SAM" id="Phobius"/>
    </source>
</evidence>
<dbReference type="InterPro" id="IPR007110">
    <property type="entry name" value="Ig-like_dom"/>
</dbReference>
<feature type="region of interest" description="Disordered" evidence="4">
    <location>
        <begin position="240"/>
        <end position="268"/>
    </location>
</feature>
<dbReference type="PROSITE" id="PS50835">
    <property type="entry name" value="IG_LIKE"/>
    <property type="match status" value="1"/>
</dbReference>
<evidence type="ECO:0000259" key="7">
    <source>
        <dbReference type="PROSITE" id="PS50835"/>
    </source>
</evidence>
<dbReference type="PANTHER" id="PTHR11860:SF87">
    <property type="entry name" value="CMRF35-LIKE MOLECULE 8"/>
    <property type="match status" value="1"/>
</dbReference>
<evidence type="ECO:0000256" key="4">
    <source>
        <dbReference type="SAM" id="MobiDB-lite"/>
    </source>
</evidence>
<feature type="region of interest" description="Disordered" evidence="4">
    <location>
        <begin position="343"/>
        <end position="406"/>
    </location>
</feature>
<feature type="chain" id="PRO_5043505599" evidence="6">
    <location>
        <begin position="19"/>
        <end position="406"/>
    </location>
</feature>
<dbReference type="GO" id="GO:0004888">
    <property type="term" value="F:transmembrane signaling receptor activity"/>
    <property type="evidence" value="ECO:0007669"/>
    <property type="project" value="TreeGrafter"/>
</dbReference>
<dbReference type="Pfam" id="PF07686">
    <property type="entry name" value="V-set"/>
    <property type="match status" value="2"/>
</dbReference>
<keyword evidence="3 5" id="KW-0472">Membrane</keyword>
<keyword evidence="9" id="KW-1185">Reference proteome</keyword>
<organism evidence="8 9">
    <name type="scientific">Xyrichtys novacula</name>
    <name type="common">Pearly razorfish</name>
    <name type="synonym">Hemipteronotus novacula</name>
    <dbReference type="NCBI Taxonomy" id="13765"/>
    <lineage>
        <taxon>Eukaryota</taxon>
        <taxon>Metazoa</taxon>
        <taxon>Chordata</taxon>
        <taxon>Craniata</taxon>
        <taxon>Vertebrata</taxon>
        <taxon>Euteleostomi</taxon>
        <taxon>Actinopterygii</taxon>
        <taxon>Neopterygii</taxon>
        <taxon>Teleostei</taxon>
        <taxon>Neoteleostei</taxon>
        <taxon>Acanthomorphata</taxon>
        <taxon>Eupercaria</taxon>
        <taxon>Labriformes</taxon>
        <taxon>Labridae</taxon>
        <taxon>Xyrichtys</taxon>
    </lineage>
</organism>
<dbReference type="AlphaFoldDB" id="A0AAV1HEI0"/>
<protein>
    <submittedName>
        <fullName evidence="8">Uncharacterized protein LOC117809317</fullName>
    </submittedName>
</protein>
<dbReference type="PANTHER" id="PTHR11860">
    <property type="entry name" value="POLYMERIC-IMMUNOGLOBULIN RECEPTOR"/>
    <property type="match status" value="1"/>
</dbReference>
<feature type="transmembrane region" description="Helical" evidence="5">
    <location>
        <begin position="276"/>
        <end position="298"/>
    </location>
</feature>
<name>A0AAV1HEI0_XYRNO</name>
<keyword evidence="6" id="KW-0732">Signal</keyword>